<dbReference type="Proteomes" id="UP000321393">
    <property type="component" value="Unassembled WGS sequence"/>
</dbReference>
<name>A0A5A7UDX0_CUCMM</name>
<evidence type="ECO:0000256" key="1">
    <source>
        <dbReference type="SAM" id="MobiDB-lite"/>
    </source>
</evidence>
<protein>
    <recommendedName>
        <fullName evidence="4">NBS-LRR type resistance protein</fullName>
    </recommendedName>
</protein>
<dbReference type="AlphaFoldDB" id="A0A5A7UDX0"/>
<evidence type="ECO:0008006" key="4">
    <source>
        <dbReference type="Google" id="ProtNLM"/>
    </source>
</evidence>
<feature type="region of interest" description="Disordered" evidence="1">
    <location>
        <begin position="189"/>
        <end position="234"/>
    </location>
</feature>
<organism evidence="2 3">
    <name type="scientific">Cucumis melo var. makuwa</name>
    <name type="common">Oriental melon</name>
    <dbReference type="NCBI Taxonomy" id="1194695"/>
    <lineage>
        <taxon>Eukaryota</taxon>
        <taxon>Viridiplantae</taxon>
        <taxon>Streptophyta</taxon>
        <taxon>Embryophyta</taxon>
        <taxon>Tracheophyta</taxon>
        <taxon>Spermatophyta</taxon>
        <taxon>Magnoliopsida</taxon>
        <taxon>eudicotyledons</taxon>
        <taxon>Gunneridae</taxon>
        <taxon>Pentapetalae</taxon>
        <taxon>rosids</taxon>
        <taxon>fabids</taxon>
        <taxon>Cucurbitales</taxon>
        <taxon>Cucurbitaceae</taxon>
        <taxon>Benincaseae</taxon>
        <taxon>Cucumis</taxon>
    </lineage>
</organism>
<gene>
    <name evidence="2" type="ORF">E6C27_scaffold102G00510</name>
</gene>
<feature type="region of interest" description="Disordered" evidence="1">
    <location>
        <begin position="157"/>
        <end position="176"/>
    </location>
</feature>
<comment type="caution">
    <text evidence="2">The sequence shown here is derived from an EMBL/GenBank/DDBJ whole genome shotgun (WGS) entry which is preliminary data.</text>
</comment>
<evidence type="ECO:0000313" key="3">
    <source>
        <dbReference type="Proteomes" id="UP000321393"/>
    </source>
</evidence>
<feature type="compositionally biased region" description="Basic and acidic residues" evidence="1">
    <location>
        <begin position="190"/>
        <end position="208"/>
    </location>
</feature>
<sequence>MAFTHPSCPSSVCPSLYPYLKSQRGKRNAHISLVIPKDARISLVTSKDTPISLLIPKDARISLVIPKDAHISLVIPKDARISLVIPKDTHISKLETGATTSEGLRAFDDGDVSRLGLVRRPTLLQRDGRPTEGTHDGDWSREPDRRSEKGVAATAMRCVDGGDDGDGDRERRQRMERNGWRGGCVWSEGGRGRADERRMDVRQWRRENEEEEDEVGGGGDACGTPCLVDSIQTN</sequence>
<reference evidence="2 3" key="1">
    <citation type="submission" date="2019-08" db="EMBL/GenBank/DDBJ databases">
        <title>Draft genome sequences of two oriental melons (Cucumis melo L. var makuwa).</title>
        <authorList>
            <person name="Kwon S.-Y."/>
        </authorList>
    </citation>
    <scope>NUCLEOTIDE SEQUENCE [LARGE SCALE GENOMIC DNA]</scope>
    <source>
        <strain evidence="3">cv. SW 3</strain>
        <tissue evidence="2">Leaf</tissue>
    </source>
</reference>
<accession>A0A5A7UDX0</accession>
<proteinExistence type="predicted"/>
<evidence type="ECO:0000313" key="2">
    <source>
        <dbReference type="EMBL" id="KAA0053258.1"/>
    </source>
</evidence>
<feature type="region of interest" description="Disordered" evidence="1">
    <location>
        <begin position="119"/>
        <end position="152"/>
    </location>
</feature>
<dbReference type="EMBL" id="SSTE01009593">
    <property type="protein sequence ID" value="KAA0053258.1"/>
    <property type="molecule type" value="Genomic_DNA"/>
</dbReference>
<feature type="compositionally biased region" description="Basic and acidic residues" evidence="1">
    <location>
        <begin position="126"/>
        <end position="149"/>
    </location>
</feature>